<name>A0AA35ZEX2_LACSI</name>
<dbReference type="AlphaFoldDB" id="A0AA35ZEX2"/>
<organism evidence="1 2">
    <name type="scientific">Lactuca saligna</name>
    <name type="common">Willowleaf lettuce</name>
    <dbReference type="NCBI Taxonomy" id="75948"/>
    <lineage>
        <taxon>Eukaryota</taxon>
        <taxon>Viridiplantae</taxon>
        <taxon>Streptophyta</taxon>
        <taxon>Embryophyta</taxon>
        <taxon>Tracheophyta</taxon>
        <taxon>Spermatophyta</taxon>
        <taxon>Magnoliopsida</taxon>
        <taxon>eudicotyledons</taxon>
        <taxon>Gunneridae</taxon>
        <taxon>Pentapetalae</taxon>
        <taxon>asterids</taxon>
        <taxon>campanulids</taxon>
        <taxon>Asterales</taxon>
        <taxon>Asteraceae</taxon>
        <taxon>Cichorioideae</taxon>
        <taxon>Cichorieae</taxon>
        <taxon>Lactucinae</taxon>
        <taxon>Lactuca</taxon>
    </lineage>
</organism>
<reference evidence="1" key="1">
    <citation type="submission" date="2023-04" db="EMBL/GenBank/DDBJ databases">
        <authorList>
            <person name="Vijverberg K."/>
            <person name="Xiong W."/>
            <person name="Schranz E."/>
        </authorList>
    </citation>
    <scope>NUCLEOTIDE SEQUENCE</scope>
</reference>
<sequence length="158" mass="17912">MNSIFSSFDALSAEFMCQSFSFFNIKNPASTIQDDQKKVTHETNKNTNCHRSKREYSGGRWAPELDGLHCFENIISKLTPLDILKKKYQILMKNERLEAVKPIQLRRPASTGNTLAPVTVDVGVLGGIMRHLLLIILNGRNRILGVKETQRLAHESCR</sequence>
<dbReference type="EMBL" id="OX465082">
    <property type="protein sequence ID" value="CAI9291016.1"/>
    <property type="molecule type" value="Genomic_DNA"/>
</dbReference>
<evidence type="ECO:0000313" key="1">
    <source>
        <dbReference type="EMBL" id="CAI9291016.1"/>
    </source>
</evidence>
<gene>
    <name evidence="1" type="ORF">LSALG_LOCUS30180</name>
</gene>
<evidence type="ECO:0000313" key="2">
    <source>
        <dbReference type="Proteomes" id="UP001177003"/>
    </source>
</evidence>
<proteinExistence type="predicted"/>
<dbReference type="PANTHER" id="PTHR33641">
    <property type="entry name" value="OS06G0133500 PROTEIN"/>
    <property type="match status" value="1"/>
</dbReference>
<accession>A0AA35ZEX2</accession>
<protein>
    <submittedName>
        <fullName evidence="1">Uncharacterized protein</fullName>
    </submittedName>
</protein>
<dbReference type="PANTHER" id="PTHR33641:SF15">
    <property type="entry name" value="AVR9_CF-9 RAPIDLY ELICITED PROTEIN"/>
    <property type="match status" value="1"/>
</dbReference>
<dbReference type="Proteomes" id="UP001177003">
    <property type="component" value="Chromosome 6"/>
</dbReference>
<keyword evidence="2" id="KW-1185">Reference proteome</keyword>